<dbReference type="Proteomes" id="UP000199323">
    <property type="component" value="Unassembled WGS sequence"/>
</dbReference>
<gene>
    <name evidence="1" type="ORF">SAMN05216251_10274</name>
</gene>
<dbReference type="InterPro" id="IPR016024">
    <property type="entry name" value="ARM-type_fold"/>
</dbReference>
<accession>A0A1I1YQE3</accession>
<evidence type="ECO:0008006" key="3">
    <source>
        <dbReference type="Google" id="ProtNLM"/>
    </source>
</evidence>
<reference evidence="2" key="1">
    <citation type="submission" date="2016-10" db="EMBL/GenBank/DDBJ databases">
        <authorList>
            <person name="Varghese N."/>
            <person name="Submissions S."/>
        </authorList>
    </citation>
    <scope>NUCLEOTIDE SEQUENCE [LARGE SCALE GENOMIC DNA]</scope>
    <source>
        <strain evidence="2">CGMCC 4.3510</strain>
    </source>
</reference>
<protein>
    <recommendedName>
        <fullName evidence="3">HEAT repeat domain-containing protein</fullName>
    </recommendedName>
</protein>
<dbReference type="InterPro" id="IPR011989">
    <property type="entry name" value="ARM-like"/>
</dbReference>
<dbReference type="RefSeq" id="WP_177246305.1">
    <property type="nucleotide sequence ID" value="NZ_FONG01000002.1"/>
</dbReference>
<evidence type="ECO:0000313" key="2">
    <source>
        <dbReference type="Proteomes" id="UP000199323"/>
    </source>
</evidence>
<name>A0A1I1YQE3_9ACTN</name>
<dbReference type="AlphaFoldDB" id="A0A1I1YQE3"/>
<dbReference type="Gene3D" id="1.25.10.10">
    <property type="entry name" value="Leucine-rich Repeat Variant"/>
    <property type="match status" value="1"/>
</dbReference>
<sequence length="267" mass="28981">MAMFVHLTSAANAARIRRSGIRAGSRGQGGVRGVYCFPVLPSYALTHQWVRELARFGSRGGLVAVHVRLDDRQEVLVGRYGDRAGGGQAAVSAAEAVRRVREVADPRGWEVFVPRAIGPREVHRVRGVPQVAGWRYAPGAHGTRPCTCFGCRDRGGYGARRLRERLPHPSDGPPPPARVLLDRIAAAGDPGDPVALRAALYWFGMRRRGPLDRLAVLADHPDPGVREDLVWAVAPWTTPGVADLLDRLAADPDPDVREAVAAVRDQE</sequence>
<organism evidence="1 2">
    <name type="scientific">Actinacidiphila alni</name>
    <dbReference type="NCBI Taxonomy" id="380248"/>
    <lineage>
        <taxon>Bacteria</taxon>
        <taxon>Bacillati</taxon>
        <taxon>Actinomycetota</taxon>
        <taxon>Actinomycetes</taxon>
        <taxon>Kitasatosporales</taxon>
        <taxon>Streptomycetaceae</taxon>
        <taxon>Actinacidiphila</taxon>
    </lineage>
</organism>
<evidence type="ECO:0000313" key="1">
    <source>
        <dbReference type="EMBL" id="SFE20170.1"/>
    </source>
</evidence>
<keyword evidence="2" id="KW-1185">Reference proteome</keyword>
<dbReference type="SUPFAM" id="SSF48371">
    <property type="entry name" value="ARM repeat"/>
    <property type="match status" value="1"/>
</dbReference>
<dbReference type="STRING" id="380248.SAMN05216251_10274"/>
<proteinExistence type="predicted"/>
<dbReference type="EMBL" id="FONG01000002">
    <property type="protein sequence ID" value="SFE20170.1"/>
    <property type="molecule type" value="Genomic_DNA"/>
</dbReference>